<dbReference type="PANTHER" id="PTHR30093:SF2">
    <property type="entry name" value="TYPE II SECRETION SYSTEM PROTEIN H"/>
    <property type="match status" value="1"/>
</dbReference>
<dbReference type="PANTHER" id="PTHR30093">
    <property type="entry name" value="GENERAL SECRETION PATHWAY PROTEIN G"/>
    <property type="match status" value="1"/>
</dbReference>
<keyword evidence="1" id="KW-1133">Transmembrane helix</keyword>
<dbReference type="RefSeq" id="WP_197455966.1">
    <property type="nucleotide sequence ID" value="NZ_CP037423.1"/>
</dbReference>
<keyword evidence="4" id="KW-1185">Reference proteome</keyword>
<dbReference type="Proteomes" id="UP000319004">
    <property type="component" value="Chromosome"/>
</dbReference>
<organism evidence="3 4">
    <name type="scientific">Stieleria neptunia</name>
    <dbReference type="NCBI Taxonomy" id="2527979"/>
    <lineage>
        <taxon>Bacteria</taxon>
        <taxon>Pseudomonadati</taxon>
        <taxon>Planctomycetota</taxon>
        <taxon>Planctomycetia</taxon>
        <taxon>Pirellulales</taxon>
        <taxon>Pirellulaceae</taxon>
        <taxon>Stieleria</taxon>
    </lineage>
</organism>
<dbReference type="Pfam" id="PF07596">
    <property type="entry name" value="SBP_bac_10"/>
    <property type="match status" value="1"/>
</dbReference>
<name>A0A518HP58_9BACT</name>
<dbReference type="Pfam" id="PF07963">
    <property type="entry name" value="N_methyl"/>
    <property type="match status" value="1"/>
</dbReference>
<protein>
    <recommendedName>
        <fullName evidence="2">DUF1559 domain-containing protein</fullName>
    </recommendedName>
</protein>
<keyword evidence="1" id="KW-0472">Membrane</keyword>
<dbReference type="InterPro" id="IPR011453">
    <property type="entry name" value="DUF1559"/>
</dbReference>
<dbReference type="KEGG" id="snep:Enr13x_24770"/>
<proteinExistence type="predicted"/>
<dbReference type="InterPro" id="IPR045584">
    <property type="entry name" value="Pilin-like"/>
</dbReference>
<dbReference type="AlphaFoldDB" id="A0A518HP58"/>
<keyword evidence="1" id="KW-0812">Transmembrane</keyword>
<evidence type="ECO:0000313" key="3">
    <source>
        <dbReference type="EMBL" id="QDV42628.1"/>
    </source>
</evidence>
<evidence type="ECO:0000313" key="4">
    <source>
        <dbReference type="Proteomes" id="UP000319004"/>
    </source>
</evidence>
<accession>A0A518HP58</accession>
<reference evidence="3 4" key="1">
    <citation type="submission" date="2019-03" db="EMBL/GenBank/DDBJ databases">
        <title>Deep-cultivation of Planctomycetes and their phenomic and genomic characterization uncovers novel biology.</title>
        <authorList>
            <person name="Wiegand S."/>
            <person name="Jogler M."/>
            <person name="Boedeker C."/>
            <person name="Pinto D."/>
            <person name="Vollmers J."/>
            <person name="Rivas-Marin E."/>
            <person name="Kohn T."/>
            <person name="Peeters S.H."/>
            <person name="Heuer A."/>
            <person name="Rast P."/>
            <person name="Oberbeckmann S."/>
            <person name="Bunk B."/>
            <person name="Jeske O."/>
            <person name="Meyerdierks A."/>
            <person name="Storesund J.E."/>
            <person name="Kallscheuer N."/>
            <person name="Luecker S."/>
            <person name="Lage O.M."/>
            <person name="Pohl T."/>
            <person name="Merkel B.J."/>
            <person name="Hornburger P."/>
            <person name="Mueller R.-W."/>
            <person name="Bruemmer F."/>
            <person name="Labrenz M."/>
            <person name="Spormann A.M."/>
            <person name="Op den Camp H."/>
            <person name="Overmann J."/>
            <person name="Amann R."/>
            <person name="Jetten M.S.M."/>
            <person name="Mascher T."/>
            <person name="Medema M.H."/>
            <person name="Devos D.P."/>
            <person name="Kaster A.-K."/>
            <person name="Ovreas L."/>
            <person name="Rohde M."/>
            <person name="Galperin M.Y."/>
            <person name="Jogler C."/>
        </authorList>
    </citation>
    <scope>NUCLEOTIDE SEQUENCE [LARGE SCALE GENOMIC DNA]</scope>
    <source>
        <strain evidence="3 4">Enr13</strain>
    </source>
</reference>
<dbReference type="SUPFAM" id="SSF54523">
    <property type="entry name" value="Pili subunits"/>
    <property type="match status" value="1"/>
</dbReference>
<evidence type="ECO:0000256" key="1">
    <source>
        <dbReference type="SAM" id="Phobius"/>
    </source>
</evidence>
<feature type="transmembrane region" description="Helical" evidence="1">
    <location>
        <begin position="12"/>
        <end position="34"/>
    </location>
</feature>
<evidence type="ECO:0000259" key="2">
    <source>
        <dbReference type="Pfam" id="PF07596"/>
    </source>
</evidence>
<dbReference type="PROSITE" id="PS00409">
    <property type="entry name" value="PROKAR_NTER_METHYL"/>
    <property type="match status" value="1"/>
</dbReference>
<dbReference type="NCBIfam" id="TIGR02532">
    <property type="entry name" value="IV_pilin_GFxxxE"/>
    <property type="match status" value="1"/>
</dbReference>
<sequence>MKRQSKGFTLVELLVVIAIIGILVGLLLPAIGAVRERMRNVQCLNNLKQLGLATQTFHSNKGRLPYYTNLYGSFAGGSDPAVPGGPVIAPHLKIGGYGVELLPFLDNQPLYERWSLNKFPVISEDDGGGVAAWNELSGATVDVFRCPSSTVSRGRFGYNSYVSNNGSVDSGFNNANPKTFVQIVIDNQSAAGAAFVFNQSENSKNGLFRSGYMGDAIAPAFFAVSGGKMTLEDIRDGQTNTAMFSENLQALAWFQPGFCAGNDMKQISGTGQLDWAQPSATPNPSFANPTIMQAYLRAKFSTGMVWHFEDDRNVPIVPPNPPNYPTVQAVHRINGTLGTTGAQRNDILEMDLSNCRDLARPTSNHSDQVNMVFADGATKSISNTIDYHVYQAILTPNGAKSEVPVPDWIMTDELSQ</sequence>
<dbReference type="Gene3D" id="3.30.700.10">
    <property type="entry name" value="Glycoprotein, Type 4 Pilin"/>
    <property type="match status" value="1"/>
</dbReference>
<dbReference type="InterPro" id="IPR012902">
    <property type="entry name" value="N_methyl_site"/>
</dbReference>
<feature type="domain" description="DUF1559" evidence="2">
    <location>
        <begin position="33"/>
        <end position="386"/>
    </location>
</feature>
<gene>
    <name evidence="3" type="ORF">Enr13x_24770</name>
</gene>
<dbReference type="EMBL" id="CP037423">
    <property type="protein sequence ID" value="QDV42628.1"/>
    <property type="molecule type" value="Genomic_DNA"/>
</dbReference>